<feature type="domain" description="Bacterial bifunctional deaminase-reductase C-terminal" evidence="1">
    <location>
        <begin position="3"/>
        <end position="144"/>
    </location>
</feature>
<protein>
    <submittedName>
        <fullName evidence="2">Dihydrofolate reductase</fullName>
    </submittedName>
</protein>
<organism evidence="2 3">
    <name type="scientific">Tannerella forsythia</name>
    <name type="common">Bacteroides forsythus</name>
    <dbReference type="NCBI Taxonomy" id="28112"/>
    <lineage>
        <taxon>Bacteria</taxon>
        <taxon>Pseudomonadati</taxon>
        <taxon>Bacteroidota</taxon>
        <taxon>Bacteroidia</taxon>
        <taxon>Bacteroidales</taxon>
        <taxon>Tannerellaceae</taxon>
        <taxon>Tannerella</taxon>
    </lineage>
</organism>
<dbReference type="GO" id="GO:0008703">
    <property type="term" value="F:5-amino-6-(5-phosphoribosylamino)uracil reductase activity"/>
    <property type="evidence" value="ECO:0007669"/>
    <property type="project" value="InterPro"/>
</dbReference>
<dbReference type="RefSeq" id="WP_060831395.1">
    <property type="nucleotide sequence ID" value="NZ_CAUTOH010000036.1"/>
</dbReference>
<dbReference type="AlphaFoldDB" id="A0A2A6E823"/>
<dbReference type="InterPro" id="IPR002734">
    <property type="entry name" value="RibDG_C"/>
</dbReference>
<dbReference type="EMBL" id="NSLJ01000016">
    <property type="protein sequence ID" value="PDP43630.1"/>
    <property type="molecule type" value="Genomic_DNA"/>
</dbReference>
<dbReference type="InterPro" id="IPR050765">
    <property type="entry name" value="Riboflavin_Biosynth_HTPR"/>
</dbReference>
<dbReference type="PANTHER" id="PTHR38011:SF11">
    <property type="entry name" value="2,5-DIAMINO-6-RIBOSYLAMINO-4(3H)-PYRIMIDINONE 5'-PHOSPHATE REDUCTASE"/>
    <property type="match status" value="1"/>
</dbReference>
<gene>
    <name evidence="2" type="ORF">CLI86_07370</name>
</gene>
<dbReference type="GO" id="GO:0009231">
    <property type="term" value="P:riboflavin biosynthetic process"/>
    <property type="evidence" value="ECO:0007669"/>
    <property type="project" value="InterPro"/>
</dbReference>
<reference evidence="2 3" key="1">
    <citation type="submission" date="2017-09" db="EMBL/GenBank/DDBJ databases">
        <title>Phase variable restriction modification systems are present in the genome sequences of periodontal pathogens Prevotella intermedia, Tannerella forsythia and Porphyromonas gingivalis.</title>
        <authorList>
            <person name="Haigh R.D."/>
            <person name="Crawford L."/>
            <person name="Ralph J."/>
            <person name="Wanford J."/>
            <person name="Vartoukian S.R."/>
            <person name="Hijazib K."/>
            <person name="Wade W."/>
            <person name="Oggioni M.R."/>
        </authorList>
    </citation>
    <scope>NUCLEOTIDE SEQUENCE [LARGE SCALE GENOMIC DNA]</scope>
    <source>
        <strain evidence="2 3">WW11663</strain>
    </source>
</reference>
<evidence type="ECO:0000313" key="3">
    <source>
        <dbReference type="Proteomes" id="UP000219259"/>
    </source>
</evidence>
<proteinExistence type="predicted"/>
<dbReference type="Pfam" id="PF01872">
    <property type="entry name" value="RibD_C"/>
    <property type="match status" value="1"/>
</dbReference>
<dbReference type="Proteomes" id="UP000219259">
    <property type="component" value="Unassembled WGS sequence"/>
</dbReference>
<sequence length="175" mass="19706">MKKIKLYIAVSADGYIAPLDGDLSWLVNHPMPSKEEHQAFLNSVDTVLLDGNMYSNLVCMDILWPYKGKEVYVVSSHPVLAKYDVKFITEKVSETIADLKRARGKDIWLAGGADLISLLRDNGLIDEMIITYTPEVFEKGIALFSEAPEKSGWVQIENKEFDSSMIRKIYRCLGG</sequence>
<evidence type="ECO:0000313" key="2">
    <source>
        <dbReference type="EMBL" id="PDP43630.1"/>
    </source>
</evidence>
<dbReference type="PANTHER" id="PTHR38011">
    <property type="entry name" value="DIHYDROFOLATE REDUCTASE FAMILY PROTEIN (AFU_ORTHOLOGUE AFUA_8G06820)"/>
    <property type="match status" value="1"/>
</dbReference>
<name>A0A2A6E823_TANFO</name>
<dbReference type="Gene3D" id="3.40.430.10">
    <property type="entry name" value="Dihydrofolate Reductase, subunit A"/>
    <property type="match status" value="1"/>
</dbReference>
<evidence type="ECO:0000259" key="1">
    <source>
        <dbReference type="Pfam" id="PF01872"/>
    </source>
</evidence>
<dbReference type="InterPro" id="IPR024072">
    <property type="entry name" value="DHFR-like_dom_sf"/>
</dbReference>
<dbReference type="SUPFAM" id="SSF53597">
    <property type="entry name" value="Dihydrofolate reductase-like"/>
    <property type="match status" value="1"/>
</dbReference>
<comment type="caution">
    <text evidence="2">The sequence shown here is derived from an EMBL/GenBank/DDBJ whole genome shotgun (WGS) entry which is preliminary data.</text>
</comment>
<accession>A0A2A6E823</accession>